<dbReference type="InterPro" id="IPR012334">
    <property type="entry name" value="Pectin_lyas_fold"/>
</dbReference>
<dbReference type="GO" id="GO:0008061">
    <property type="term" value="F:chitin binding"/>
    <property type="evidence" value="ECO:0007669"/>
    <property type="project" value="InterPro"/>
</dbReference>
<evidence type="ECO:0000259" key="4">
    <source>
        <dbReference type="PROSITE" id="PS51782"/>
    </source>
</evidence>
<dbReference type="Proteomes" id="UP000245910">
    <property type="component" value="Chromosome I"/>
</dbReference>
<dbReference type="InterPro" id="IPR024535">
    <property type="entry name" value="RHGA/B-epi-like_pectate_lyase"/>
</dbReference>
<dbReference type="InterPro" id="IPR018392">
    <property type="entry name" value="LysM"/>
</dbReference>
<feature type="region of interest" description="Disordered" evidence="2">
    <location>
        <begin position="150"/>
        <end position="176"/>
    </location>
</feature>
<sequence>MDSGVFSMYRMLCGLLVFCPLVLGHTGHHHLHKRHHQHSHHHDGMEARSDISISDAESAVEKALAALAEINKARVDHPSFNKYEMVEDSDLSLAGPLDYSSNSTKAKRDTGAAPYVIPSELQDAARTLAESKPQKPSGDHAQVAARIKAKYDHKNNDTNSPDPLDRPDGRLGEFGPDSKQKVMERAAGYWTVDMPQLGLAPYAPKGYKASVRRNVKDFGTKGDGKTDDTAAINRAISDGQRCGPECGASTKVPAYYNTQFLGDVSQEHNVPTILAASSFVGLGVITSDVYITDDQQWYLNTANFLRSIRNFKMDIRLTNPTAYVCAIHWQVAQATSLENIEFYMLYNSEVPSNTQQGIYMENGSGGFMADLTFVGGNFGAYFGKQQFTTSHLVFVNCNTAVQVHWDWAWTMHDYVIESCGSGLVVVGGAGGLESSGQSVGSLILVDSIIANTPKGIVSSLVGENSTSFLLQNVGFFNVKQSVTDATKNKVLVAGGNEVVLKSWGFGQIKNATSDTGFFVNGDNIPAMNRSKSLLGSQYDKLQPNLFSRRRPKYYDEPKNDTIVLNSILSGAANTSSIVYFPYGVYIVTDTLRVPIGSRIIGQAWSQIMGKGSNFQNELKPRAVVQVGRRGDVGIIEIQDIMFTVNGATAGAVVVEWNAREATQGSVGLWDSHIRVGGAAGSDLQYTNCPKLFGSVNPKCKAASTLFHLTPGSSAYLENAWNWVADHDLDRKNRDQVDVYVARGMLIESDLAYLWGTASEHCFFYQYQLSNASNILMGMIQTETPYYQPTPQAPKLFEASVGLFANDPTFKECKDDRCRMSLAVRILDSTAVYILGTGLYSWFYNYKQDCVKTQNCQTKGFEVEESYDLWVYNLCTKAIIEMVSPLNSTPTYARDNVNGFLSSILAWLQGSKEVAGKRAFPGFLIYQPDDVIEFDVPENCQTALTQRVLCDWDVSDFTQPKYRGSLESKNVISKFTSVSDYTKMPREEMCETCYVKRLAMMQASPYSIYDDYYERQLQYIYTKCGLKGNTTVPNSLTPELEDNSLDCVTDEWYTTSTGETCDSIGLKRGVSSASLFIVNQYRLPNCSADAVIEPGTKLCMPAQCDRVHQLRTEEDCHLLESNATNELLEGDVQLYNPWVGYNCIKLQEFTAAYGNIICFGPEFEQNNTSSDSTDTTTPQPFNPYTYDKIAPPTGAKVPQGTTERCGRWYVAGKEDSCAHICAVSSIDIDLLFMVNTGLGTDAAACSAKLVAGNAYCVGPNHDWKDPYPQRTSVSTTIYITDGYVWPAETGE</sequence>
<dbReference type="EMBL" id="LN649229">
    <property type="protein sequence ID" value="CEI63499.1"/>
    <property type="molecule type" value="Genomic_DNA"/>
</dbReference>
<comment type="similarity">
    <text evidence="1">Belongs to the secreted LysM effector family.</text>
</comment>
<dbReference type="PANTHER" id="PTHR34997:SF16">
    <property type="entry name" value="LYSM DOMAIN-CONTAINING PROTEIN"/>
    <property type="match status" value="1"/>
</dbReference>
<proteinExistence type="inferred from homology"/>
<accession>A0A2L2T222</accession>
<feature type="domain" description="LysM" evidence="4">
    <location>
        <begin position="1050"/>
        <end position="1099"/>
    </location>
</feature>
<keyword evidence="6" id="KW-1185">Reference proteome</keyword>
<evidence type="ECO:0000256" key="1">
    <source>
        <dbReference type="ARBA" id="ARBA00044955"/>
    </source>
</evidence>
<keyword evidence="3" id="KW-0732">Signal</keyword>
<dbReference type="STRING" id="56646.A0A2L2T222"/>
<evidence type="ECO:0000313" key="6">
    <source>
        <dbReference type="Proteomes" id="UP000245910"/>
    </source>
</evidence>
<dbReference type="InterPro" id="IPR011050">
    <property type="entry name" value="Pectin_lyase_fold/virulence"/>
</dbReference>
<feature type="compositionally biased region" description="Basic and acidic residues" evidence="2">
    <location>
        <begin position="163"/>
        <end position="176"/>
    </location>
</feature>
<feature type="signal peptide" evidence="3">
    <location>
        <begin position="1"/>
        <end position="24"/>
    </location>
</feature>
<dbReference type="InterPro" id="IPR052210">
    <property type="entry name" value="LysM1-like"/>
</dbReference>
<dbReference type="CDD" id="cd00118">
    <property type="entry name" value="LysM"/>
    <property type="match status" value="1"/>
</dbReference>
<evidence type="ECO:0000313" key="5">
    <source>
        <dbReference type="EMBL" id="CEI63499.1"/>
    </source>
</evidence>
<dbReference type="PROSITE" id="PS51782">
    <property type="entry name" value="LYSM"/>
    <property type="match status" value="1"/>
</dbReference>
<reference evidence="6" key="1">
    <citation type="submission" date="2014-10" db="EMBL/GenBank/DDBJ databases">
        <authorList>
            <person name="King R."/>
        </authorList>
    </citation>
    <scope>NUCLEOTIDE SEQUENCE [LARGE SCALE GENOMIC DNA]</scope>
    <source>
        <strain evidence="6">A3/5</strain>
    </source>
</reference>
<feature type="chain" id="PRO_5014973226" description="LysM domain-containing protein" evidence="3">
    <location>
        <begin position="25"/>
        <end position="1290"/>
    </location>
</feature>
<dbReference type="Pfam" id="PF12708">
    <property type="entry name" value="Pect-lyase_RHGA_epim"/>
    <property type="match status" value="1"/>
</dbReference>
<dbReference type="CDD" id="cd23668">
    <property type="entry name" value="GH55_beta13glucanase-like"/>
    <property type="match status" value="1"/>
</dbReference>
<evidence type="ECO:0000256" key="3">
    <source>
        <dbReference type="SAM" id="SignalP"/>
    </source>
</evidence>
<dbReference type="FunFam" id="2.160.20.10:FF:000049">
    <property type="entry name" value="Putative exo-beta-1,3-glucanase"/>
    <property type="match status" value="1"/>
</dbReference>
<evidence type="ECO:0000256" key="2">
    <source>
        <dbReference type="SAM" id="MobiDB-lite"/>
    </source>
</evidence>
<dbReference type="SUPFAM" id="SSF51126">
    <property type="entry name" value="Pectin lyase-like"/>
    <property type="match status" value="2"/>
</dbReference>
<protein>
    <recommendedName>
        <fullName evidence="4">LysM domain-containing protein</fullName>
    </recommendedName>
</protein>
<organism evidence="5 6">
    <name type="scientific">Fusarium venenatum</name>
    <dbReference type="NCBI Taxonomy" id="56646"/>
    <lineage>
        <taxon>Eukaryota</taxon>
        <taxon>Fungi</taxon>
        <taxon>Dikarya</taxon>
        <taxon>Ascomycota</taxon>
        <taxon>Pezizomycotina</taxon>
        <taxon>Sordariomycetes</taxon>
        <taxon>Hypocreomycetidae</taxon>
        <taxon>Hypocreales</taxon>
        <taxon>Nectriaceae</taxon>
        <taxon>Fusarium</taxon>
    </lineage>
</organism>
<dbReference type="Gene3D" id="2.160.20.10">
    <property type="entry name" value="Single-stranded right-handed beta-helix, Pectin lyase-like"/>
    <property type="match status" value="2"/>
</dbReference>
<dbReference type="PANTHER" id="PTHR34997">
    <property type="entry name" value="AM15"/>
    <property type="match status" value="1"/>
</dbReference>
<name>A0A2L2T222_9HYPO</name>